<dbReference type="AlphaFoldDB" id="A0A8T0E9H4"/>
<proteinExistence type="predicted"/>
<accession>A0A8T0E9H4</accession>
<evidence type="ECO:0000313" key="1">
    <source>
        <dbReference type="EMBL" id="KAF8766895.1"/>
    </source>
</evidence>
<sequence length="161" mass="18931">MEVQFYDEIEFETISLEVPRDVVVYSFIAQRSLTYLDLSACENTLRMKTPFTEEQCRKLMEPRRQILYTLHLDLPTNLEGSLRDVAPNADDTEECETFHLGVIFVCECLYTRDLQNFIIKPIVSAKNKMEKLRKYLKRKPNTRWLCPTPRNASQIQYLASV</sequence>
<reference evidence="1" key="1">
    <citation type="journal article" date="2020" name="bioRxiv">
        <title>Chromosome-level reference genome of the European wasp spider Argiope bruennichi: a resource for studies on range expansion and evolutionary adaptation.</title>
        <authorList>
            <person name="Sheffer M.M."/>
            <person name="Hoppe A."/>
            <person name="Krehenwinkel H."/>
            <person name="Uhl G."/>
            <person name="Kuss A.W."/>
            <person name="Jensen L."/>
            <person name="Jensen C."/>
            <person name="Gillespie R.G."/>
            <person name="Hoff K.J."/>
            <person name="Prost S."/>
        </authorList>
    </citation>
    <scope>NUCLEOTIDE SEQUENCE</scope>
</reference>
<reference evidence="1" key="2">
    <citation type="submission" date="2020-06" db="EMBL/GenBank/DDBJ databases">
        <authorList>
            <person name="Sheffer M."/>
        </authorList>
    </citation>
    <scope>NUCLEOTIDE SEQUENCE</scope>
</reference>
<dbReference type="EMBL" id="JABXBU010002230">
    <property type="protein sequence ID" value="KAF8766895.1"/>
    <property type="molecule type" value="Genomic_DNA"/>
</dbReference>
<keyword evidence="2" id="KW-1185">Reference proteome</keyword>
<gene>
    <name evidence="1" type="ORF">HNY73_019915</name>
</gene>
<dbReference type="Proteomes" id="UP000807504">
    <property type="component" value="Unassembled WGS sequence"/>
</dbReference>
<evidence type="ECO:0000313" key="2">
    <source>
        <dbReference type="Proteomes" id="UP000807504"/>
    </source>
</evidence>
<name>A0A8T0E9H4_ARGBR</name>
<organism evidence="1 2">
    <name type="scientific">Argiope bruennichi</name>
    <name type="common">Wasp spider</name>
    <name type="synonym">Aranea bruennichi</name>
    <dbReference type="NCBI Taxonomy" id="94029"/>
    <lineage>
        <taxon>Eukaryota</taxon>
        <taxon>Metazoa</taxon>
        <taxon>Ecdysozoa</taxon>
        <taxon>Arthropoda</taxon>
        <taxon>Chelicerata</taxon>
        <taxon>Arachnida</taxon>
        <taxon>Araneae</taxon>
        <taxon>Araneomorphae</taxon>
        <taxon>Entelegynae</taxon>
        <taxon>Araneoidea</taxon>
        <taxon>Araneidae</taxon>
        <taxon>Argiope</taxon>
    </lineage>
</organism>
<comment type="caution">
    <text evidence="1">The sequence shown here is derived from an EMBL/GenBank/DDBJ whole genome shotgun (WGS) entry which is preliminary data.</text>
</comment>
<protein>
    <submittedName>
        <fullName evidence="1">Uncharacterized protein</fullName>
    </submittedName>
</protein>